<evidence type="ECO:0000256" key="3">
    <source>
        <dbReference type="ARBA" id="ARBA00022964"/>
    </source>
</evidence>
<comment type="similarity">
    <text evidence="1">Belongs to the TfdA dioxygenase family.</text>
</comment>
<protein>
    <submittedName>
        <fullName evidence="7">Alpha-ketoglutarate-dependent taurine dioxygenase</fullName>
    </submittedName>
</protein>
<dbReference type="KEGG" id="hadh:FRZ61_12380"/>
<reference evidence="7 8" key="1">
    <citation type="submission" date="2019-08" db="EMBL/GenBank/DDBJ databases">
        <title>Hyperibacter terrae gen. nov., sp. nov. and Hyperibacter viscosus sp. nov., two new members in the family Rhodospirillaceae isolated from the rhizosphere of Hypericum perforatum.</title>
        <authorList>
            <person name="Noviana Z."/>
        </authorList>
    </citation>
    <scope>NUCLEOTIDE SEQUENCE [LARGE SCALE GENOMIC DNA]</scope>
    <source>
        <strain evidence="7 8">R5959</strain>
    </source>
</reference>
<accession>A0A5J6MW05</accession>
<dbReference type="PANTHER" id="PTHR30468:SF1">
    <property type="entry name" value="ALPHA-KETOGLUTARATE-DEPENDENT SULFONATE DIOXYGENASE"/>
    <property type="match status" value="1"/>
</dbReference>
<evidence type="ECO:0000313" key="8">
    <source>
        <dbReference type="Proteomes" id="UP000325797"/>
    </source>
</evidence>
<dbReference type="AlphaFoldDB" id="A0A5J6MW05"/>
<dbReference type="Pfam" id="PF02668">
    <property type="entry name" value="TauD"/>
    <property type="match status" value="1"/>
</dbReference>
<keyword evidence="5" id="KW-0408">Iron</keyword>
<evidence type="ECO:0000256" key="4">
    <source>
        <dbReference type="ARBA" id="ARBA00023002"/>
    </source>
</evidence>
<feature type="domain" description="TauD/TfdA-like" evidence="6">
    <location>
        <begin position="24"/>
        <end position="287"/>
    </location>
</feature>
<dbReference type="Proteomes" id="UP000325797">
    <property type="component" value="Chromosome"/>
</dbReference>
<dbReference type="GO" id="GO:0046872">
    <property type="term" value="F:metal ion binding"/>
    <property type="evidence" value="ECO:0007669"/>
    <property type="project" value="UniProtKB-KW"/>
</dbReference>
<keyword evidence="3 7" id="KW-0223">Dioxygenase</keyword>
<dbReference type="InterPro" id="IPR003819">
    <property type="entry name" value="TauD/TfdA-like"/>
</dbReference>
<evidence type="ECO:0000259" key="6">
    <source>
        <dbReference type="Pfam" id="PF02668"/>
    </source>
</evidence>
<sequence>MPIGLRNEPEGQRLQRRHGIEIMDVRPLTGALGAEIAGIDLAAPLDDRTIAEIRSALLEHLLVVFRDQRLTPGQQADFARRFGPLHTFAYTAARALPGHPEVLRVVKEKEDRKVFGELWHADVTFLEKPVLGSMLHAIETPPEGGDTLFANMYLAYEALSDGMKTLLERLTAVHESEVRAENAGPDANGEPGGFITMGTEHPVIRVHPETGRKSLFVNRTYTTRFSGMTVEESRPLLEFLFRHAIEPEFITRLRWAPGTVTFWDNRCTQHRPLNDYHGHRREMHRITIADPTI</sequence>
<organism evidence="7 8">
    <name type="scientific">Hypericibacter adhaerens</name>
    <dbReference type="NCBI Taxonomy" id="2602016"/>
    <lineage>
        <taxon>Bacteria</taxon>
        <taxon>Pseudomonadati</taxon>
        <taxon>Pseudomonadota</taxon>
        <taxon>Alphaproteobacteria</taxon>
        <taxon>Rhodospirillales</taxon>
        <taxon>Dongiaceae</taxon>
        <taxon>Hypericibacter</taxon>
    </lineage>
</organism>
<evidence type="ECO:0000256" key="5">
    <source>
        <dbReference type="ARBA" id="ARBA00023004"/>
    </source>
</evidence>
<proteinExistence type="inferred from homology"/>
<dbReference type="PANTHER" id="PTHR30468">
    <property type="entry name" value="ALPHA-KETOGLUTARATE-DEPENDENT SULFONATE DIOXYGENASE"/>
    <property type="match status" value="1"/>
</dbReference>
<dbReference type="InterPro" id="IPR051323">
    <property type="entry name" value="AtsK-like"/>
</dbReference>
<dbReference type="Gene3D" id="3.60.130.10">
    <property type="entry name" value="Clavaminate synthase-like"/>
    <property type="match status" value="1"/>
</dbReference>
<evidence type="ECO:0000256" key="2">
    <source>
        <dbReference type="ARBA" id="ARBA00022723"/>
    </source>
</evidence>
<evidence type="ECO:0000313" key="7">
    <source>
        <dbReference type="EMBL" id="QEX21313.1"/>
    </source>
</evidence>
<keyword evidence="8" id="KW-1185">Reference proteome</keyword>
<dbReference type="GO" id="GO:0016706">
    <property type="term" value="F:2-oxoglutarate-dependent dioxygenase activity"/>
    <property type="evidence" value="ECO:0007669"/>
    <property type="project" value="TreeGrafter"/>
</dbReference>
<evidence type="ECO:0000256" key="1">
    <source>
        <dbReference type="ARBA" id="ARBA00005896"/>
    </source>
</evidence>
<dbReference type="SUPFAM" id="SSF51197">
    <property type="entry name" value="Clavaminate synthase-like"/>
    <property type="match status" value="1"/>
</dbReference>
<keyword evidence="2" id="KW-0479">Metal-binding</keyword>
<name>A0A5J6MW05_9PROT</name>
<dbReference type="GO" id="GO:0005737">
    <property type="term" value="C:cytoplasm"/>
    <property type="evidence" value="ECO:0007669"/>
    <property type="project" value="TreeGrafter"/>
</dbReference>
<gene>
    <name evidence="7" type="primary">tauD</name>
    <name evidence="7" type="ORF">FRZ61_12380</name>
</gene>
<dbReference type="InterPro" id="IPR042098">
    <property type="entry name" value="TauD-like_sf"/>
</dbReference>
<keyword evidence="4" id="KW-0560">Oxidoreductase</keyword>
<dbReference type="EMBL" id="CP042582">
    <property type="protein sequence ID" value="QEX21313.1"/>
    <property type="molecule type" value="Genomic_DNA"/>
</dbReference>